<evidence type="ECO:0000313" key="4">
    <source>
        <dbReference type="Proteomes" id="UP000187406"/>
    </source>
</evidence>
<protein>
    <submittedName>
        <fullName evidence="3">Lipase_GDSL domain-containing protein</fullName>
    </submittedName>
</protein>
<dbReference type="AlphaFoldDB" id="A0A1Q3B0Q6"/>
<dbReference type="PANTHER" id="PTHR45966:SF12">
    <property type="entry name" value="GDSL ESTERASE_LIPASE 1-LIKE ISOFORM X2"/>
    <property type="match status" value="1"/>
</dbReference>
<evidence type="ECO:0000313" key="3">
    <source>
        <dbReference type="EMBL" id="GAV61393.1"/>
    </source>
</evidence>
<organism evidence="3 4">
    <name type="scientific">Cephalotus follicularis</name>
    <name type="common">Albany pitcher plant</name>
    <dbReference type="NCBI Taxonomy" id="3775"/>
    <lineage>
        <taxon>Eukaryota</taxon>
        <taxon>Viridiplantae</taxon>
        <taxon>Streptophyta</taxon>
        <taxon>Embryophyta</taxon>
        <taxon>Tracheophyta</taxon>
        <taxon>Spermatophyta</taxon>
        <taxon>Magnoliopsida</taxon>
        <taxon>eudicotyledons</taxon>
        <taxon>Gunneridae</taxon>
        <taxon>Pentapetalae</taxon>
        <taxon>rosids</taxon>
        <taxon>fabids</taxon>
        <taxon>Oxalidales</taxon>
        <taxon>Cephalotaceae</taxon>
        <taxon>Cephalotus</taxon>
    </lineage>
</organism>
<dbReference type="FunCoup" id="A0A1Q3B0Q6">
    <property type="interactions" value="55"/>
</dbReference>
<dbReference type="InParanoid" id="A0A1Q3B0Q6"/>
<dbReference type="InterPro" id="IPR036514">
    <property type="entry name" value="SGNH_hydro_sf"/>
</dbReference>
<proteinExistence type="inferred from homology"/>
<comment type="caution">
    <text evidence="3">The sequence shown here is derived from an EMBL/GenBank/DDBJ whole genome shotgun (WGS) entry which is preliminary data.</text>
</comment>
<sequence length="367" mass="40550">NVALFVFGDSLFDVGNNNVLNISILFKANFPPYGETFFRYPTGRFCDGRTIPDYVAHYANIPYWKPFLDPSYQNFNNGTNFASDGGTVLPEDNIETLHALPVPCLQPGANFVDGANFASAGAGALEIHSGVMNLKMQVTNFKKVASSLAQKLGEAEAKKILMRSVYLFSIGGNDYFSFNTGHAKATQSEQRDYMHLVIGNITNGVKEIYDIGGRKFGFQNVGPLGCLPMIRAQHPELNGTCVKSLLLHATLHNKALPNSLKKLESKLPGFKYSVFDYYNSLGDRIDNAKKYGFKEGKIACCGIGLYNARNCGVDTVKFKVCKNPKEYVFFDGGHTSERTNYQLANLMWSGVPNVTGPYNVKQLFELS</sequence>
<dbReference type="OrthoDB" id="1600564at2759"/>
<feature type="non-terminal residue" evidence="3">
    <location>
        <position position="1"/>
    </location>
</feature>
<dbReference type="InterPro" id="IPR001087">
    <property type="entry name" value="GDSL"/>
</dbReference>
<dbReference type="PANTHER" id="PTHR45966">
    <property type="entry name" value="GDSL-LIKE LIPASE/ACYLHYDROLASE"/>
    <property type="match status" value="1"/>
</dbReference>
<evidence type="ECO:0000256" key="1">
    <source>
        <dbReference type="ARBA" id="ARBA00008668"/>
    </source>
</evidence>
<name>A0A1Q3B0Q6_CEPFO</name>
<dbReference type="Proteomes" id="UP000187406">
    <property type="component" value="Unassembled WGS sequence"/>
</dbReference>
<dbReference type="CDD" id="cd01837">
    <property type="entry name" value="SGNH_plant_lipase_like"/>
    <property type="match status" value="1"/>
</dbReference>
<dbReference type="EMBL" id="BDDD01000199">
    <property type="protein sequence ID" value="GAV61393.1"/>
    <property type="molecule type" value="Genomic_DNA"/>
</dbReference>
<dbReference type="Pfam" id="PF00657">
    <property type="entry name" value="Lipase_GDSL"/>
    <property type="match status" value="1"/>
</dbReference>
<dbReference type="InterPro" id="IPR044552">
    <property type="entry name" value="GLIP1-5/GLL25"/>
</dbReference>
<accession>A0A1Q3B0Q6</accession>
<gene>
    <name evidence="3" type="ORF">CFOL_v3_04920</name>
</gene>
<dbReference type="GO" id="GO:0016298">
    <property type="term" value="F:lipase activity"/>
    <property type="evidence" value="ECO:0007669"/>
    <property type="project" value="TreeGrafter"/>
</dbReference>
<keyword evidence="2" id="KW-0732">Signal</keyword>
<dbReference type="InterPro" id="IPR035669">
    <property type="entry name" value="SGNH_plant_lipase-like"/>
</dbReference>
<dbReference type="Gene3D" id="3.40.50.1110">
    <property type="entry name" value="SGNH hydrolase"/>
    <property type="match status" value="1"/>
</dbReference>
<keyword evidence="4" id="KW-1185">Reference proteome</keyword>
<evidence type="ECO:0000256" key="2">
    <source>
        <dbReference type="ARBA" id="ARBA00022729"/>
    </source>
</evidence>
<reference evidence="4" key="1">
    <citation type="submission" date="2016-04" db="EMBL/GenBank/DDBJ databases">
        <title>Cephalotus genome sequencing.</title>
        <authorList>
            <person name="Fukushima K."/>
            <person name="Hasebe M."/>
            <person name="Fang X."/>
        </authorList>
    </citation>
    <scope>NUCLEOTIDE SEQUENCE [LARGE SCALE GENOMIC DNA]</scope>
    <source>
        <strain evidence="4">cv. St1</strain>
    </source>
</reference>
<comment type="similarity">
    <text evidence="1">Belongs to the 'GDSL' lipolytic enzyme family.</text>
</comment>